<feature type="domain" description="Pyruvate carboxyltransferase" evidence="11">
    <location>
        <begin position="31"/>
        <end position="305"/>
    </location>
</feature>
<dbReference type="Pfam" id="PF08502">
    <property type="entry name" value="LeuA_dimer"/>
    <property type="match status" value="1"/>
</dbReference>
<evidence type="ECO:0000256" key="2">
    <source>
        <dbReference type="ARBA" id="ARBA00004689"/>
    </source>
</evidence>
<keyword evidence="5 10" id="KW-0432">Leucine biosynthesis</keyword>
<feature type="region of interest" description="Regulatory domain" evidence="10">
    <location>
        <begin position="437"/>
        <end position="564"/>
    </location>
</feature>
<evidence type="ECO:0000256" key="4">
    <source>
        <dbReference type="ARBA" id="ARBA00012973"/>
    </source>
</evidence>
<comment type="subcellular location">
    <subcellularLocation>
        <location evidence="10">Cytoplasm</location>
    </subcellularLocation>
</comment>
<evidence type="ECO:0000256" key="8">
    <source>
        <dbReference type="ARBA" id="ARBA00022723"/>
    </source>
</evidence>
<dbReference type="NCBIfam" id="TIGR00970">
    <property type="entry name" value="leuA_yeast"/>
    <property type="match status" value="1"/>
</dbReference>
<dbReference type="InterPro" id="IPR036230">
    <property type="entry name" value="LeuA_allosteric_dom_sf"/>
</dbReference>
<dbReference type="Pfam" id="PF00682">
    <property type="entry name" value="HMGL-like"/>
    <property type="match status" value="1"/>
</dbReference>
<dbReference type="Gene3D" id="3.30.160.270">
    <property type="match status" value="1"/>
</dbReference>
<dbReference type="PROSITE" id="PS00815">
    <property type="entry name" value="AIPM_HOMOCIT_SYNTH_1"/>
    <property type="match status" value="1"/>
</dbReference>
<evidence type="ECO:0000313" key="13">
    <source>
        <dbReference type="Proteomes" id="UP000739411"/>
    </source>
</evidence>
<comment type="subunit">
    <text evidence="10">Homodimer.</text>
</comment>
<evidence type="ECO:0000256" key="1">
    <source>
        <dbReference type="ARBA" id="ARBA00000064"/>
    </source>
</evidence>
<dbReference type="Proteomes" id="UP000739411">
    <property type="component" value="Unassembled WGS sequence"/>
</dbReference>
<reference evidence="12 13" key="1">
    <citation type="submission" date="2020-10" db="EMBL/GenBank/DDBJ databases">
        <title>Connecting structure to function with the recovery of over 1000 high-quality activated sludge metagenome-assembled genomes encoding full-length rRNA genes using long-read sequencing.</title>
        <authorList>
            <person name="Singleton C.M."/>
            <person name="Petriglieri F."/>
            <person name="Kristensen J.M."/>
            <person name="Kirkegaard R.H."/>
            <person name="Michaelsen T.Y."/>
            <person name="Andersen M.H."/>
            <person name="Karst S.M."/>
            <person name="Dueholm M.S."/>
            <person name="Nielsen P.H."/>
            <person name="Albertsen M."/>
        </authorList>
    </citation>
    <scope>NUCLEOTIDE SEQUENCE [LARGE SCALE GENOMIC DNA]</scope>
    <source>
        <strain evidence="12">EsbW_18-Q3-R4-48_BATAC.463</strain>
    </source>
</reference>
<evidence type="ECO:0000256" key="10">
    <source>
        <dbReference type="HAMAP-Rule" id="MF_00572"/>
    </source>
</evidence>
<dbReference type="InterPro" id="IPR013785">
    <property type="entry name" value="Aldolase_TIM"/>
</dbReference>
<protein>
    <recommendedName>
        <fullName evidence="4 10">2-isopropylmalate synthase</fullName>
        <ecNumber evidence="4 10">2.3.3.13</ecNumber>
    </recommendedName>
    <alternativeName>
        <fullName evidence="10">Alpha-IPM synthase</fullName>
    </alternativeName>
    <alternativeName>
        <fullName evidence="10">Alpha-isopropylmalate synthase</fullName>
    </alternativeName>
</protein>
<evidence type="ECO:0000256" key="6">
    <source>
        <dbReference type="ARBA" id="ARBA00022605"/>
    </source>
</evidence>
<keyword evidence="9 10" id="KW-0100">Branched-chain amino acid biosynthesis</keyword>
<evidence type="ECO:0000256" key="7">
    <source>
        <dbReference type="ARBA" id="ARBA00022679"/>
    </source>
</evidence>
<dbReference type="InterPro" id="IPR054692">
    <property type="entry name" value="LeuA-like_post-cat"/>
</dbReference>
<feature type="binding site" evidence="10">
    <location>
        <position position="246"/>
    </location>
    <ligand>
        <name>Mg(2+)</name>
        <dbReference type="ChEBI" id="CHEBI:18420"/>
    </ligand>
</feature>
<dbReference type="InterPro" id="IPR002034">
    <property type="entry name" value="AIPM/Hcit_synth_CS"/>
</dbReference>
<evidence type="ECO:0000259" key="11">
    <source>
        <dbReference type="PROSITE" id="PS50991"/>
    </source>
</evidence>
<dbReference type="SUPFAM" id="SSF110921">
    <property type="entry name" value="2-isopropylmalate synthase LeuA, allosteric (dimerisation) domain"/>
    <property type="match status" value="1"/>
</dbReference>
<feature type="binding site" evidence="10">
    <location>
        <position position="244"/>
    </location>
    <ligand>
        <name>Mg(2+)</name>
        <dbReference type="ChEBI" id="CHEBI:18420"/>
    </ligand>
</feature>
<dbReference type="GO" id="GO:0005737">
    <property type="term" value="C:cytoplasm"/>
    <property type="evidence" value="ECO:0007669"/>
    <property type="project" value="UniProtKB-SubCell"/>
</dbReference>
<comment type="pathway">
    <text evidence="2 10">Amino-acid biosynthesis; L-leucine biosynthesis; L-leucine from 3-methyl-2-oxobutanoate: step 1/4.</text>
</comment>
<accession>A0A935JZ30</accession>
<dbReference type="InterPro" id="IPR039371">
    <property type="entry name" value="LeuA_N_DRE-TIM"/>
</dbReference>
<keyword evidence="10" id="KW-0963">Cytoplasm</keyword>
<comment type="catalytic activity">
    <reaction evidence="1 10">
        <text>3-methyl-2-oxobutanoate + acetyl-CoA + H2O = (2S)-2-isopropylmalate + CoA + H(+)</text>
        <dbReference type="Rhea" id="RHEA:21524"/>
        <dbReference type="ChEBI" id="CHEBI:1178"/>
        <dbReference type="ChEBI" id="CHEBI:11851"/>
        <dbReference type="ChEBI" id="CHEBI:15377"/>
        <dbReference type="ChEBI" id="CHEBI:15378"/>
        <dbReference type="ChEBI" id="CHEBI:57287"/>
        <dbReference type="ChEBI" id="CHEBI:57288"/>
        <dbReference type="EC" id="2.3.3.13"/>
    </reaction>
</comment>
<dbReference type="AlphaFoldDB" id="A0A935JZ30"/>
<keyword evidence="12" id="KW-0012">Acyltransferase</keyword>
<dbReference type="SUPFAM" id="SSF51569">
    <property type="entry name" value="Aldolase"/>
    <property type="match status" value="1"/>
</dbReference>
<dbReference type="PANTHER" id="PTHR46911:SF1">
    <property type="entry name" value="2-ISOPROPYLMALATE SYNTHASE"/>
    <property type="match status" value="1"/>
</dbReference>
<feature type="binding site" evidence="10">
    <location>
        <position position="40"/>
    </location>
    <ligand>
        <name>Mg(2+)</name>
        <dbReference type="ChEBI" id="CHEBI:18420"/>
    </ligand>
</feature>
<evidence type="ECO:0000256" key="9">
    <source>
        <dbReference type="ARBA" id="ARBA00023304"/>
    </source>
</evidence>
<dbReference type="EMBL" id="JADJMS010000017">
    <property type="protein sequence ID" value="MBK7415179.1"/>
    <property type="molecule type" value="Genomic_DNA"/>
</dbReference>
<sequence>MMRNPTSKYQAFPPVNLVDRNWPSHTITQAPIWMSTDLRDGNQALFEPMNAEKKMRMFKTLCDIGFKQIEIAFPSASETEFGFVRGLIEGGHIPADVTIEVLTQAREHLIRRTFESLKGAKQAIVHVYNATCKTFRDNVFGMSKAEVVAMAVDAVKLMRQLADEMPETKITLEYSPELFTATELDFAKEVCDAVTAAWGATPERKVILNLPTTVEIATPNIYADQIEWMHKNLARRDSVIISLHPHNDRGTAVAAAELGLMAGADRVEGCLFGNGERTGNVDLVTLALNMYTQGVDPQLDFSDINAVARTFEHCTQLPIHPRHPYVGDLVFTAFSGSHQDAIKKGFSAQKADEQWSVPYLPIDPADVGRSYDSVIRVNSQSGKGGIAYLMETEHGVVMPRRLQVEFSGVVQKHTDEHGGEVTADDIWNIFSSTYLESTAPIHYREHHLFEHGSAQGIRLSIDIDGTPHTLNGEGNGPINAAVNALKCAGINIQVRSYEERSMLPMGEDGNTQACAFMEIAGKNSGEYYGVGVDSNIVTASLKALLSGANRLASGQLRAPLNQAA</sequence>
<keyword evidence="6 10" id="KW-0028">Amino-acid biosynthesis</keyword>
<dbReference type="PROSITE" id="PS00816">
    <property type="entry name" value="AIPM_HOMOCIT_SYNTH_2"/>
    <property type="match status" value="1"/>
</dbReference>
<dbReference type="Gene3D" id="3.20.20.70">
    <property type="entry name" value="Aldolase class I"/>
    <property type="match status" value="1"/>
</dbReference>
<evidence type="ECO:0000256" key="5">
    <source>
        <dbReference type="ARBA" id="ARBA00022430"/>
    </source>
</evidence>
<gene>
    <name evidence="10 12" type="primary">leuA</name>
    <name evidence="12" type="ORF">IPJ38_08815</name>
</gene>
<comment type="function">
    <text evidence="10">Catalyzes the condensation of the acetyl group of acetyl-CoA with 3-methyl-2-oxobutanoate (2-ketoisovalerate) to form 3-carboxy-3-hydroxy-4-methylpentanoate (2-isopropylmalate).</text>
</comment>
<evidence type="ECO:0000256" key="3">
    <source>
        <dbReference type="ARBA" id="ARBA00009767"/>
    </source>
</evidence>
<dbReference type="GO" id="GO:0000287">
    <property type="term" value="F:magnesium ion binding"/>
    <property type="evidence" value="ECO:0007669"/>
    <property type="project" value="UniProtKB-UniRule"/>
</dbReference>
<dbReference type="HAMAP" id="MF_00572">
    <property type="entry name" value="LeuA_type2"/>
    <property type="match status" value="1"/>
</dbReference>
<dbReference type="PROSITE" id="PS50991">
    <property type="entry name" value="PYR_CT"/>
    <property type="match status" value="1"/>
</dbReference>
<proteinExistence type="inferred from homology"/>
<keyword evidence="8 10" id="KW-0479">Metal-binding</keyword>
<feature type="binding site" evidence="10">
    <location>
        <position position="280"/>
    </location>
    <ligand>
        <name>Mg(2+)</name>
        <dbReference type="ChEBI" id="CHEBI:18420"/>
    </ligand>
</feature>
<dbReference type="Pfam" id="PF22615">
    <property type="entry name" value="IPMS_D2"/>
    <property type="match status" value="1"/>
</dbReference>
<dbReference type="PANTHER" id="PTHR46911">
    <property type="match status" value="1"/>
</dbReference>
<dbReference type="InterPro" id="IPR013709">
    <property type="entry name" value="2-isopropylmalate_synth_dimer"/>
</dbReference>
<dbReference type="InterPro" id="IPR005668">
    <property type="entry name" value="IPM_Synthase"/>
</dbReference>
<dbReference type="InterPro" id="IPR000891">
    <property type="entry name" value="PYR_CT"/>
</dbReference>
<keyword evidence="7 10" id="KW-0808">Transferase</keyword>
<dbReference type="GO" id="GO:0003852">
    <property type="term" value="F:2-isopropylmalate synthase activity"/>
    <property type="evidence" value="ECO:0007669"/>
    <property type="project" value="UniProtKB-UniRule"/>
</dbReference>
<keyword evidence="10" id="KW-0460">Magnesium</keyword>
<evidence type="ECO:0000313" key="12">
    <source>
        <dbReference type="EMBL" id="MBK7415179.1"/>
    </source>
</evidence>
<dbReference type="GO" id="GO:0009098">
    <property type="term" value="P:L-leucine biosynthetic process"/>
    <property type="evidence" value="ECO:0007669"/>
    <property type="project" value="UniProtKB-UniRule"/>
</dbReference>
<comment type="similarity">
    <text evidence="3 10">Belongs to the alpha-IPM synthase/homocitrate synthase family. LeuA type 2 subfamily.</text>
</comment>
<name>A0A935JZ30_9RHOO</name>
<comment type="caution">
    <text evidence="12">The sequence shown here is derived from an EMBL/GenBank/DDBJ whole genome shotgun (WGS) entry which is preliminary data.</text>
</comment>
<dbReference type="CDD" id="cd07942">
    <property type="entry name" value="DRE_TIM_LeuA"/>
    <property type="match status" value="1"/>
</dbReference>
<dbReference type="NCBIfam" id="NF002991">
    <property type="entry name" value="PRK03739.1"/>
    <property type="match status" value="1"/>
</dbReference>
<dbReference type="SUPFAM" id="SSF89000">
    <property type="entry name" value="post-HMGL domain-like"/>
    <property type="match status" value="1"/>
</dbReference>
<comment type="cofactor">
    <cofactor evidence="10">
        <name>Mg(2+)</name>
        <dbReference type="ChEBI" id="CHEBI:18420"/>
    </cofactor>
</comment>
<dbReference type="EC" id="2.3.3.13" evidence="4 10"/>
<dbReference type="GO" id="GO:0003985">
    <property type="term" value="F:acetyl-CoA C-acetyltransferase activity"/>
    <property type="evidence" value="ECO:0007669"/>
    <property type="project" value="UniProtKB-UniRule"/>
</dbReference>
<dbReference type="SMART" id="SM00917">
    <property type="entry name" value="LeuA_dimer"/>
    <property type="match status" value="1"/>
</dbReference>
<organism evidence="12 13">
    <name type="scientific">Candidatus Dechloromonas phosphorivorans</name>
    <dbReference type="NCBI Taxonomy" id="2899244"/>
    <lineage>
        <taxon>Bacteria</taxon>
        <taxon>Pseudomonadati</taxon>
        <taxon>Pseudomonadota</taxon>
        <taxon>Betaproteobacteria</taxon>
        <taxon>Rhodocyclales</taxon>
        <taxon>Azonexaceae</taxon>
        <taxon>Dechloromonas</taxon>
    </lineage>
</organism>